<evidence type="ECO:0000313" key="1">
    <source>
        <dbReference type="EMBL" id="GFU45571.1"/>
    </source>
</evidence>
<accession>A0A8X6UT30</accession>
<comment type="caution">
    <text evidence="1">The sequence shown here is derived from an EMBL/GenBank/DDBJ whole genome shotgun (WGS) entry which is preliminary data.</text>
</comment>
<reference evidence="1" key="1">
    <citation type="submission" date="2020-08" db="EMBL/GenBank/DDBJ databases">
        <title>Multicomponent nature underlies the extraordinary mechanical properties of spider dragline silk.</title>
        <authorList>
            <person name="Kono N."/>
            <person name="Nakamura H."/>
            <person name="Mori M."/>
            <person name="Yoshida Y."/>
            <person name="Ohtoshi R."/>
            <person name="Malay A.D."/>
            <person name="Moran D.A.P."/>
            <person name="Tomita M."/>
            <person name="Numata K."/>
            <person name="Arakawa K."/>
        </authorList>
    </citation>
    <scope>NUCLEOTIDE SEQUENCE</scope>
</reference>
<dbReference type="Proteomes" id="UP000887013">
    <property type="component" value="Unassembled WGS sequence"/>
</dbReference>
<dbReference type="OrthoDB" id="6766775at2759"/>
<feature type="non-terminal residue" evidence="1">
    <location>
        <position position="1"/>
    </location>
</feature>
<organism evidence="1 2">
    <name type="scientific">Nephila pilipes</name>
    <name type="common">Giant wood spider</name>
    <name type="synonym">Nephila maculata</name>
    <dbReference type="NCBI Taxonomy" id="299642"/>
    <lineage>
        <taxon>Eukaryota</taxon>
        <taxon>Metazoa</taxon>
        <taxon>Ecdysozoa</taxon>
        <taxon>Arthropoda</taxon>
        <taxon>Chelicerata</taxon>
        <taxon>Arachnida</taxon>
        <taxon>Araneae</taxon>
        <taxon>Araneomorphae</taxon>
        <taxon>Entelegynae</taxon>
        <taxon>Araneoidea</taxon>
        <taxon>Nephilidae</taxon>
        <taxon>Nephila</taxon>
    </lineage>
</organism>
<dbReference type="EMBL" id="BMAW01086009">
    <property type="protein sequence ID" value="GFU45571.1"/>
    <property type="molecule type" value="Genomic_DNA"/>
</dbReference>
<name>A0A8X6UT30_NEPPI</name>
<proteinExistence type="predicted"/>
<gene>
    <name evidence="1" type="ORF">NPIL_161961</name>
</gene>
<protein>
    <submittedName>
        <fullName evidence="1">Uncharacterized protein</fullName>
    </submittedName>
</protein>
<feature type="non-terminal residue" evidence="1">
    <location>
        <position position="63"/>
    </location>
</feature>
<dbReference type="AlphaFoldDB" id="A0A8X6UT30"/>
<keyword evidence="2" id="KW-1185">Reference proteome</keyword>
<sequence length="63" mass="7692">CCLNWNHLKKIMENQTSQDDAEINKEKLVIIKDELRRLSYEMKKKEVNRNSTHAKMQQYIRQQ</sequence>
<evidence type="ECO:0000313" key="2">
    <source>
        <dbReference type="Proteomes" id="UP000887013"/>
    </source>
</evidence>